<feature type="domain" description="Cyclic nucleotide-binding" evidence="2">
    <location>
        <begin position="315"/>
        <end position="365"/>
    </location>
</feature>
<dbReference type="STRING" id="461836.A0A0L0DD41"/>
<dbReference type="AlphaFoldDB" id="A0A0L0DD41"/>
<dbReference type="EMBL" id="GL349459">
    <property type="protein sequence ID" value="KNC50026.1"/>
    <property type="molecule type" value="Genomic_DNA"/>
</dbReference>
<feature type="region of interest" description="Disordered" evidence="1">
    <location>
        <begin position="36"/>
        <end position="55"/>
    </location>
</feature>
<dbReference type="GO" id="GO:0016301">
    <property type="term" value="F:kinase activity"/>
    <property type="evidence" value="ECO:0007669"/>
    <property type="project" value="UniProtKB-KW"/>
</dbReference>
<dbReference type="PANTHER" id="PTHR23011">
    <property type="entry name" value="CYCLIC NUCLEOTIDE-BINDING DOMAIN CONTAINING PROTEIN"/>
    <property type="match status" value="1"/>
</dbReference>
<evidence type="ECO:0000259" key="2">
    <source>
        <dbReference type="PROSITE" id="PS50042"/>
    </source>
</evidence>
<gene>
    <name evidence="3" type="ORF">AMSG_05783</name>
</gene>
<dbReference type="Gene3D" id="2.60.120.10">
    <property type="entry name" value="Jelly Rolls"/>
    <property type="match status" value="2"/>
</dbReference>
<reference evidence="3 4" key="1">
    <citation type="submission" date="2010-05" db="EMBL/GenBank/DDBJ databases">
        <title>The Genome Sequence of Thecamonas trahens ATCC 50062.</title>
        <authorList>
            <consortium name="The Broad Institute Genome Sequencing Platform"/>
            <person name="Russ C."/>
            <person name="Cuomo C."/>
            <person name="Shea T."/>
            <person name="Young S.K."/>
            <person name="Zeng Q."/>
            <person name="Koehrsen M."/>
            <person name="Haas B."/>
            <person name="Borodovsky M."/>
            <person name="Guigo R."/>
            <person name="Alvarado L."/>
            <person name="Berlin A."/>
            <person name="Bochicchio J."/>
            <person name="Borenstein D."/>
            <person name="Chapman S."/>
            <person name="Chen Z."/>
            <person name="Freedman E."/>
            <person name="Gellesch M."/>
            <person name="Goldberg J."/>
            <person name="Griggs A."/>
            <person name="Gujja S."/>
            <person name="Heilman E."/>
            <person name="Heiman D."/>
            <person name="Hepburn T."/>
            <person name="Howarth C."/>
            <person name="Jen D."/>
            <person name="Larson L."/>
            <person name="Mehta T."/>
            <person name="Park D."/>
            <person name="Pearson M."/>
            <person name="Roberts A."/>
            <person name="Saif S."/>
            <person name="Shenoy N."/>
            <person name="Sisk P."/>
            <person name="Stolte C."/>
            <person name="Sykes S."/>
            <person name="Thomson T."/>
            <person name="Walk T."/>
            <person name="White J."/>
            <person name="Yandava C."/>
            <person name="Burger G."/>
            <person name="Gray M.W."/>
            <person name="Holland P.W.H."/>
            <person name="King N."/>
            <person name="Lang F.B.F."/>
            <person name="Roger A.J."/>
            <person name="Ruiz-Trillo I."/>
            <person name="Lander E."/>
            <person name="Nusbaum C."/>
        </authorList>
    </citation>
    <scope>NUCLEOTIDE SEQUENCE [LARGE SCALE GENOMIC DNA]</scope>
    <source>
        <strain evidence="3 4">ATCC 50062</strain>
    </source>
</reference>
<feature type="domain" description="Cyclic nucleotide-binding" evidence="2">
    <location>
        <begin position="203"/>
        <end position="312"/>
    </location>
</feature>
<dbReference type="InterPro" id="IPR014710">
    <property type="entry name" value="RmlC-like_jellyroll"/>
</dbReference>
<dbReference type="InterPro" id="IPR018490">
    <property type="entry name" value="cNMP-bd_dom_sf"/>
</dbReference>
<evidence type="ECO:0000256" key="1">
    <source>
        <dbReference type="SAM" id="MobiDB-lite"/>
    </source>
</evidence>
<proteinExistence type="predicted"/>
<accession>A0A0L0DD41</accession>
<keyword evidence="3" id="KW-0418">Kinase</keyword>
<feature type="region of interest" description="Disordered" evidence="1">
    <location>
        <begin position="370"/>
        <end position="401"/>
    </location>
</feature>
<dbReference type="CDD" id="cd00038">
    <property type="entry name" value="CAP_ED"/>
    <property type="match status" value="2"/>
</dbReference>
<dbReference type="PROSITE" id="PS50042">
    <property type="entry name" value="CNMP_BINDING_3"/>
    <property type="match status" value="2"/>
</dbReference>
<name>A0A0L0DD41_THETB</name>
<evidence type="ECO:0000313" key="4">
    <source>
        <dbReference type="Proteomes" id="UP000054408"/>
    </source>
</evidence>
<keyword evidence="4" id="KW-1185">Reference proteome</keyword>
<sequence>MADSGTDEALQLQLVALRRKLASQARSREAKAALARALAPRRGRGRRSAGGVADARVEAPEAAGARRRRALLEAKARGRERVDVNRVVRRLAGREWADVAGTSKPKSRTARKRVTDGSAAKSDGGDERTTPEWLVAHRRKRGRRRMTQSEMETKIMEALRVGESRASLSEDPRSRGELELVCKCMRRLKTFEGEKDTFYLMMLAAVITARAYPGHRSVFRQGDPGVHWYIIFKGSVDVLILDQATGEERVVANIKAGDHFGDIALRETTVRAASIVTCEPCILLRVHKDDYDAIVSRDHTRKQAMLVEFLKRFRMFDSLAPKRLRQLADIVQPKAYAVGEVIIDEGDDINFVNFIRHGRVRVLKRVTVPHDQASGSEGGDEAENGGRGSEDKLDTSAGSVTRALDPEVDIDELMEELAHEPAPDPAFVSRFMELQPPLSPLGAYEYFPNYVGGYREVSPARFVAVDPVEILQLSCVSFKTMMTDHAKSVLQQTAEERATPSDNCGSKRGSGPRSSCSPTL</sequence>
<feature type="region of interest" description="Disordered" evidence="1">
    <location>
        <begin position="99"/>
        <end position="130"/>
    </location>
</feature>
<dbReference type="Pfam" id="PF00027">
    <property type="entry name" value="cNMP_binding"/>
    <property type="match status" value="1"/>
</dbReference>
<keyword evidence="3" id="KW-0808">Transferase</keyword>
<protein>
    <submittedName>
        <fullName evidence="3">Protein kinase A regulatory subunit</fullName>
    </submittedName>
</protein>
<feature type="region of interest" description="Disordered" evidence="1">
    <location>
        <begin position="495"/>
        <end position="520"/>
    </location>
</feature>
<dbReference type="eggNOG" id="KOG1113">
    <property type="taxonomic scope" value="Eukaryota"/>
</dbReference>
<dbReference type="PANTHER" id="PTHR23011:SF28">
    <property type="entry name" value="CYCLIC NUCLEOTIDE-BINDING DOMAIN CONTAINING PROTEIN"/>
    <property type="match status" value="1"/>
</dbReference>
<dbReference type="Proteomes" id="UP000054408">
    <property type="component" value="Unassembled WGS sequence"/>
</dbReference>
<dbReference type="SUPFAM" id="SSF51206">
    <property type="entry name" value="cAMP-binding domain-like"/>
    <property type="match status" value="2"/>
</dbReference>
<organism evidence="3 4">
    <name type="scientific">Thecamonas trahens ATCC 50062</name>
    <dbReference type="NCBI Taxonomy" id="461836"/>
    <lineage>
        <taxon>Eukaryota</taxon>
        <taxon>Apusozoa</taxon>
        <taxon>Apusomonadida</taxon>
        <taxon>Apusomonadidae</taxon>
        <taxon>Thecamonas</taxon>
    </lineage>
</organism>
<evidence type="ECO:0000313" key="3">
    <source>
        <dbReference type="EMBL" id="KNC50026.1"/>
    </source>
</evidence>
<dbReference type="InterPro" id="IPR000595">
    <property type="entry name" value="cNMP-bd_dom"/>
</dbReference>
<dbReference type="SMART" id="SM00100">
    <property type="entry name" value="cNMP"/>
    <property type="match status" value="2"/>
</dbReference>
<dbReference type="GeneID" id="25565115"/>
<dbReference type="OrthoDB" id="417078at2759"/>
<dbReference type="RefSeq" id="XP_013757193.1">
    <property type="nucleotide sequence ID" value="XM_013901739.1"/>
</dbReference>